<comment type="caution">
    <text evidence="3">The sequence shown here is derived from an EMBL/GenBank/DDBJ whole genome shotgun (WGS) entry which is preliminary data.</text>
</comment>
<dbReference type="PANTHER" id="PTHR33214:SF69">
    <property type="entry name" value="BIFUNCTIONAL INHIBITOR_LIPID-TRANSFER PROTEIN_SEED STORAGE 2S ALBUMIN SUPERFAMILY PROTEIN"/>
    <property type="match status" value="1"/>
</dbReference>
<name>A0AAN9R7C8_CANGL</name>
<organism evidence="3 4">
    <name type="scientific">Canavalia gladiata</name>
    <name type="common">Sword bean</name>
    <name type="synonym">Dolichos gladiatus</name>
    <dbReference type="NCBI Taxonomy" id="3824"/>
    <lineage>
        <taxon>Eukaryota</taxon>
        <taxon>Viridiplantae</taxon>
        <taxon>Streptophyta</taxon>
        <taxon>Embryophyta</taxon>
        <taxon>Tracheophyta</taxon>
        <taxon>Spermatophyta</taxon>
        <taxon>Magnoliopsida</taxon>
        <taxon>eudicotyledons</taxon>
        <taxon>Gunneridae</taxon>
        <taxon>Pentapetalae</taxon>
        <taxon>rosids</taxon>
        <taxon>fabids</taxon>
        <taxon>Fabales</taxon>
        <taxon>Fabaceae</taxon>
        <taxon>Papilionoideae</taxon>
        <taxon>50 kb inversion clade</taxon>
        <taxon>NPAAA clade</taxon>
        <taxon>indigoferoid/millettioid clade</taxon>
        <taxon>Phaseoleae</taxon>
        <taxon>Canavalia</taxon>
    </lineage>
</organism>
<dbReference type="PANTHER" id="PTHR33214">
    <property type="entry name" value="BIFUNCTIONAL INHIBITOR/LIPID-TRANSFER PROTEIN/SEED STORAGE 2S ALBUMIN SUPERFAMILY PROTEIN"/>
    <property type="match status" value="1"/>
</dbReference>
<sequence>MKLREVSMAVMCNTLQLSACANAITSSNLSTPICCCKMKDQRSCLYQYLKDPNLNRLVNFPNARKVANASGSSFPAC</sequence>
<gene>
    <name evidence="3" type="ORF">VNO77_02580</name>
</gene>
<dbReference type="Proteomes" id="UP001367508">
    <property type="component" value="Unassembled WGS sequence"/>
</dbReference>
<keyword evidence="4" id="KW-1185">Reference proteome</keyword>
<dbReference type="GO" id="GO:0008289">
    <property type="term" value="F:lipid binding"/>
    <property type="evidence" value="ECO:0007669"/>
    <property type="project" value="UniProtKB-KW"/>
</dbReference>
<evidence type="ECO:0008006" key="5">
    <source>
        <dbReference type="Google" id="ProtNLM"/>
    </source>
</evidence>
<keyword evidence="2" id="KW-0446">Lipid-binding</keyword>
<dbReference type="InterPro" id="IPR033872">
    <property type="entry name" value="nsLTP2"/>
</dbReference>
<dbReference type="SUPFAM" id="SSF47699">
    <property type="entry name" value="Bifunctional inhibitor/lipid-transfer protein/seed storage 2S albumin"/>
    <property type="match status" value="1"/>
</dbReference>
<proteinExistence type="predicted"/>
<dbReference type="AlphaFoldDB" id="A0AAN9R7C8"/>
<keyword evidence="1" id="KW-0813">Transport</keyword>
<evidence type="ECO:0000256" key="1">
    <source>
        <dbReference type="ARBA" id="ARBA00022448"/>
    </source>
</evidence>
<reference evidence="3 4" key="1">
    <citation type="submission" date="2024-01" db="EMBL/GenBank/DDBJ databases">
        <title>The genomes of 5 underutilized Papilionoideae crops provide insights into root nodulation and disease resistanc.</title>
        <authorList>
            <person name="Jiang F."/>
        </authorList>
    </citation>
    <scope>NUCLEOTIDE SEQUENCE [LARGE SCALE GENOMIC DNA]</scope>
    <source>
        <strain evidence="3">LVBAO_FW01</strain>
        <tissue evidence="3">Leaves</tissue>
    </source>
</reference>
<evidence type="ECO:0000313" key="3">
    <source>
        <dbReference type="EMBL" id="KAK7360574.1"/>
    </source>
</evidence>
<dbReference type="Gene3D" id="1.10.110.10">
    <property type="entry name" value="Plant lipid-transfer and hydrophobic proteins"/>
    <property type="match status" value="1"/>
</dbReference>
<evidence type="ECO:0000313" key="4">
    <source>
        <dbReference type="Proteomes" id="UP001367508"/>
    </source>
</evidence>
<dbReference type="GO" id="GO:0006869">
    <property type="term" value="P:lipid transport"/>
    <property type="evidence" value="ECO:0007669"/>
    <property type="project" value="InterPro"/>
</dbReference>
<evidence type="ECO:0000256" key="2">
    <source>
        <dbReference type="ARBA" id="ARBA00023121"/>
    </source>
</evidence>
<dbReference type="InterPro" id="IPR036312">
    <property type="entry name" value="Bifun_inhib/LTP/seed_sf"/>
</dbReference>
<accession>A0AAN9R7C8</accession>
<protein>
    <recommendedName>
        <fullName evidence="5">Bifunctional inhibitor/plant lipid transfer protein/seed storage helical domain-containing protein</fullName>
    </recommendedName>
</protein>
<dbReference type="EMBL" id="JAYMYQ010000001">
    <property type="protein sequence ID" value="KAK7360574.1"/>
    <property type="molecule type" value="Genomic_DNA"/>
</dbReference>